<keyword evidence="3" id="KW-1185">Reference proteome</keyword>
<organism evidence="2 3">
    <name type="scientific">Pristionchus fissidentatus</name>
    <dbReference type="NCBI Taxonomy" id="1538716"/>
    <lineage>
        <taxon>Eukaryota</taxon>
        <taxon>Metazoa</taxon>
        <taxon>Ecdysozoa</taxon>
        <taxon>Nematoda</taxon>
        <taxon>Chromadorea</taxon>
        <taxon>Rhabditida</taxon>
        <taxon>Rhabditina</taxon>
        <taxon>Diplogasteromorpha</taxon>
        <taxon>Diplogasteroidea</taxon>
        <taxon>Neodiplogasteridae</taxon>
        <taxon>Pristionchus</taxon>
    </lineage>
</organism>
<feature type="chain" id="PRO_5043630160" evidence="1">
    <location>
        <begin position="17"/>
        <end position="135"/>
    </location>
</feature>
<evidence type="ECO:0000313" key="2">
    <source>
        <dbReference type="EMBL" id="GMT23409.1"/>
    </source>
</evidence>
<comment type="caution">
    <text evidence="2">The sequence shown here is derived from an EMBL/GenBank/DDBJ whole genome shotgun (WGS) entry which is preliminary data.</text>
</comment>
<protein>
    <submittedName>
        <fullName evidence="2">Uncharacterized protein</fullName>
    </submittedName>
</protein>
<reference evidence="2" key="1">
    <citation type="submission" date="2023-10" db="EMBL/GenBank/DDBJ databases">
        <title>Genome assembly of Pristionchus species.</title>
        <authorList>
            <person name="Yoshida K."/>
            <person name="Sommer R.J."/>
        </authorList>
    </citation>
    <scope>NUCLEOTIDE SEQUENCE</scope>
    <source>
        <strain evidence="2">RS5133</strain>
    </source>
</reference>
<accession>A0AAV5W0D5</accession>
<evidence type="ECO:0000256" key="1">
    <source>
        <dbReference type="SAM" id="SignalP"/>
    </source>
</evidence>
<dbReference type="EMBL" id="BTSY01000004">
    <property type="protein sequence ID" value="GMT23409.1"/>
    <property type="molecule type" value="Genomic_DNA"/>
</dbReference>
<name>A0AAV5W0D5_9BILA</name>
<sequence>SSFLFVLLSLLLITSQYLFLNHSIISLILHPFQPCPTVPRAPNPCILVKECSLLERIGIELVFDATMNRARRHSHPDLTPRTRASRTATDATVLSLDPRDTVTEAQNLTLSLGDRPNRVISPLLSHLLLHIFHLS</sequence>
<evidence type="ECO:0000313" key="3">
    <source>
        <dbReference type="Proteomes" id="UP001432322"/>
    </source>
</evidence>
<dbReference type="AlphaFoldDB" id="A0AAV5W0D5"/>
<feature type="signal peptide" evidence="1">
    <location>
        <begin position="1"/>
        <end position="16"/>
    </location>
</feature>
<feature type="non-terminal residue" evidence="2">
    <location>
        <position position="1"/>
    </location>
</feature>
<keyword evidence="1" id="KW-0732">Signal</keyword>
<proteinExistence type="predicted"/>
<gene>
    <name evidence="2" type="ORF">PFISCL1PPCAC_14706</name>
</gene>
<dbReference type="Proteomes" id="UP001432322">
    <property type="component" value="Unassembled WGS sequence"/>
</dbReference>